<name>X1MML7_9ZZZZ</name>
<sequence length="115" mass="13324">AAACESEGLRLKGRALRPEAYLRLLREQMRKAQPTCSARYRLGLYCRTETDDETDMLLRALPGAARTIERDWNNKPVVVYRFAENGQLDFRLFFSVYPAIRCAKHAWHFVDSSNL</sequence>
<gene>
    <name evidence="1" type="ORF">S06H3_50639</name>
</gene>
<dbReference type="AlphaFoldDB" id="X1MML7"/>
<comment type="caution">
    <text evidence="1">The sequence shown here is derived from an EMBL/GenBank/DDBJ whole genome shotgun (WGS) entry which is preliminary data.</text>
</comment>
<dbReference type="EMBL" id="BARV01032082">
    <property type="protein sequence ID" value="GAI32528.1"/>
    <property type="molecule type" value="Genomic_DNA"/>
</dbReference>
<evidence type="ECO:0000313" key="1">
    <source>
        <dbReference type="EMBL" id="GAI32528.1"/>
    </source>
</evidence>
<proteinExistence type="predicted"/>
<accession>X1MML7</accession>
<feature type="non-terminal residue" evidence="1">
    <location>
        <position position="1"/>
    </location>
</feature>
<protein>
    <submittedName>
        <fullName evidence="1">Uncharacterized protein</fullName>
    </submittedName>
</protein>
<reference evidence="1" key="1">
    <citation type="journal article" date="2014" name="Front. Microbiol.">
        <title>High frequency of phylogenetically diverse reductive dehalogenase-homologous genes in deep subseafloor sedimentary metagenomes.</title>
        <authorList>
            <person name="Kawai M."/>
            <person name="Futagami T."/>
            <person name="Toyoda A."/>
            <person name="Takaki Y."/>
            <person name="Nishi S."/>
            <person name="Hori S."/>
            <person name="Arai W."/>
            <person name="Tsubouchi T."/>
            <person name="Morono Y."/>
            <person name="Uchiyama I."/>
            <person name="Ito T."/>
            <person name="Fujiyama A."/>
            <person name="Inagaki F."/>
            <person name="Takami H."/>
        </authorList>
    </citation>
    <scope>NUCLEOTIDE SEQUENCE</scope>
    <source>
        <strain evidence="1">Expedition CK06-06</strain>
    </source>
</reference>
<organism evidence="1">
    <name type="scientific">marine sediment metagenome</name>
    <dbReference type="NCBI Taxonomy" id="412755"/>
    <lineage>
        <taxon>unclassified sequences</taxon>
        <taxon>metagenomes</taxon>
        <taxon>ecological metagenomes</taxon>
    </lineage>
</organism>